<dbReference type="WBParaSite" id="ALUE_0000541501-mRNA-1">
    <property type="protein sequence ID" value="ALUE_0000541501-mRNA-1"/>
    <property type="gene ID" value="ALUE_0000541501"/>
</dbReference>
<sequence>MRLFLRKYKILVQDRTLVHVNFVVLWGFIYETCTNDIHIVRGTTVLPNLSSSIPSNVDNCIPEIYTWVVRNQSSCYLHYWNLSHRSVWRFTVTHHFHSPLLEKVGQKKEAPVPNRTLVGQVSMELELN</sequence>
<reference evidence="2" key="1">
    <citation type="submission" date="2017-02" db="UniProtKB">
        <authorList>
            <consortium name="WormBaseParasite"/>
        </authorList>
    </citation>
    <scope>IDENTIFICATION</scope>
</reference>
<evidence type="ECO:0000313" key="1">
    <source>
        <dbReference type="Proteomes" id="UP000036681"/>
    </source>
</evidence>
<name>A0A0M3HSG8_ASCLU</name>
<accession>A0A0M3HSG8</accession>
<protein>
    <submittedName>
        <fullName evidence="2">Ovule protein</fullName>
    </submittedName>
</protein>
<dbReference type="Proteomes" id="UP000036681">
    <property type="component" value="Unplaced"/>
</dbReference>
<organism evidence="1 2">
    <name type="scientific">Ascaris lumbricoides</name>
    <name type="common">Giant roundworm</name>
    <dbReference type="NCBI Taxonomy" id="6252"/>
    <lineage>
        <taxon>Eukaryota</taxon>
        <taxon>Metazoa</taxon>
        <taxon>Ecdysozoa</taxon>
        <taxon>Nematoda</taxon>
        <taxon>Chromadorea</taxon>
        <taxon>Rhabditida</taxon>
        <taxon>Spirurina</taxon>
        <taxon>Ascaridomorpha</taxon>
        <taxon>Ascaridoidea</taxon>
        <taxon>Ascarididae</taxon>
        <taxon>Ascaris</taxon>
    </lineage>
</organism>
<dbReference type="AlphaFoldDB" id="A0A0M3HSG8"/>
<keyword evidence="1" id="KW-1185">Reference proteome</keyword>
<proteinExistence type="predicted"/>
<evidence type="ECO:0000313" key="2">
    <source>
        <dbReference type="WBParaSite" id="ALUE_0000541501-mRNA-1"/>
    </source>
</evidence>